<keyword evidence="2" id="KW-0862">Zinc</keyword>
<proteinExistence type="predicted"/>
<reference evidence="7" key="1">
    <citation type="submission" date="2021-02" db="EMBL/GenBank/DDBJ databases">
        <authorList>
            <person name="Nowell W R."/>
        </authorList>
    </citation>
    <scope>NUCLEOTIDE SEQUENCE</scope>
    <source>
        <strain evidence="7">Ploen Becks lab</strain>
    </source>
</reference>
<dbReference type="GO" id="GO:0006275">
    <property type="term" value="P:regulation of DNA replication"/>
    <property type="evidence" value="ECO:0007669"/>
    <property type="project" value="InterPro"/>
</dbReference>
<gene>
    <name evidence="7" type="ORF">OXX778_LOCUS2882</name>
</gene>
<evidence type="ECO:0000259" key="6">
    <source>
        <dbReference type="PROSITE" id="PS50089"/>
    </source>
</evidence>
<dbReference type="PANTHER" id="PTHR14609">
    <property type="entry name" value="RING FINGER PROTEIN 219"/>
    <property type="match status" value="1"/>
</dbReference>
<dbReference type="Gene3D" id="3.30.40.10">
    <property type="entry name" value="Zinc/RING finger domain, C3HC4 (zinc finger)"/>
    <property type="match status" value="1"/>
</dbReference>
<feature type="region of interest" description="Disordered" evidence="5">
    <location>
        <begin position="301"/>
        <end position="357"/>
    </location>
</feature>
<dbReference type="PANTHER" id="PTHR14609:SF1">
    <property type="entry name" value="ORC UBIQUITIN LIGASE 1"/>
    <property type="match status" value="1"/>
</dbReference>
<feature type="region of interest" description="Disordered" evidence="5">
    <location>
        <begin position="382"/>
        <end position="405"/>
    </location>
</feature>
<evidence type="ECO:0000313" key="8">
    <source>
        <dbReference type="Proteomes" id="UP000663879"/>
    </source>
</evidence>
<feature type="compositionally biased region" description="Low complexity" evidence="5">
    <location>
        <begin position="302"/>
        <end position="311"/>
    </location>
</feature>
<keyword evidence="8" id="KW-1185">Reference proteome</keyword>
<dbReference type="CDD" id="cd16562">
    <property type="entry name" value="RING-HC_RNF219"/>
    <property type="match status" value="1"/>
</dbReference>
<dbReference type="PROSITE" id="PS50089">
    <property type="entry name" value="ZF_RING_2"/>
    <property type="match status" value="1"/>
</dbReference>
<dbReference type="GO" id="GO:0004842">
    <property type="term" value="F:ubiquitin-protein transferase activity"/>
    <property type="evidence" value="ECO:0007669"/>
    <property type="project" value="InterPro"/>
</dbReference>
<dbReference type="Pfam" id="PF13923">
    <property type="entry name" value="zf-C3HC4_2"/>
    <property type="match status" value="1"/>
</dbReference>
<dbReference type="GO" id="GO:0008270">
    <property type="term" value="F:zinc ion binding"/>
    <property type="evidence" value="ECO:0007669"/>
    <property type="project" value="UniProtKB-KW"/>
</dbReference>
<feature type="compositionally biased region" description="Low complexity" evidence="5">
    <location>
        <begin position="382"/>
        <end position="397"/>
    </location>
</feature>
<dbReference type="InterPro" id="IPR039209">
    <property type="entry name" value="OBI1"/>
</dbReference>
<feature type="domain" description="RING-type" evidence="6">
    <location>
        <begin position="25"/>
        <end position="63"/>
    </location>
</feature>
<dbReference type="InterPro" id="IPR001841">
    <property type="entry name" value="Znf_RING"/>
</dbReference>
<comment type="caution">
    <text evidence="7">The sequence shown here is derived from an EMBL/GenBank/DDBJ whole genome shotgun (WGS) entry which is preliminary data.</text>
</comment>
<protein>
    <recommendedName>
        <fullName evidence="6">RING-type domain-containing protein</fullName>
    </recommendedName>
</protein>
<accession>A0A813N7X3</accession>
<dbReference type="GO" id="GO:0006513">
    <property type="term" value="P:protein monoubiquitination"/>
    <property type="evidence" value="ECO:0007669"/>
    <property type="project" value="InterPro"/>
</dbReference>
<dbReference type="OrthoDB" id="6105938at2759"/>
<dbReference type="AlphaFoldDB" id="A0A813N7X3"/>
<keyword evidence="1 3" id="KW-0863">Zinc-finger</keyword>
<dbReference type="SMART" id="SM00184">
    <property type="entry name" value="RING"/>
    <property type="match status" value="1"/>
</dbReference>
<evidence type="ECO:0000256" key="5">
    <source>
        <dbReference type="SAM" id="MobiDB-lite"/>
    </source>
</evidence>
<feature type="coiled-coil region" evidence="4">
    <location>
        <begin position="107"/>
        <end position="240"/>
    </location>
</feature>
<evidence type="ECO:0000256" key="1">
    <source>
        <dbReference type="ARBA" id="ARBA00022771"/>
    </source>
</evidence>
<sequence>MSKASFLLNGKPSSQNVCFTLPISCQICLGKVKEPSICPNLHVFCSKCIDTWLEKTKQCPTCRVPIDKDNPCRRILGGIDNEDDTDLIKPTEFSNPVTRKARFMYLFDQYEEEVTRLNNFIDCLNDEISKLRESGSSSVQIEPGSCKDEIMQQMKLKIDNLQKSNEELVKERDEYKEENKKLDSENSILIQDIARLRASLNEKNSQITSKYTMAALESKIESYEKEIKQLQKALEKSDKYIFDLESKKDFKDKENKLNSHSSDEKYSFNNIPSTSSVFNFKSETNKSENLTQNKSDLQCLLSSVTSPPSSSQMGNPPSAKKVNVIPKVNFYGSPSKTPTRSNTNHASTQPVSSFGERLKKNLFNTPSKKDFELLNQLSQGNNSNSSSVLFSNSTNSNPSGNQNFLFSPMKRLRIEEPEHQEKINSHSFVNISDQSVSNSNENEGTKIYATLTPMKESTFLPPIDPNNFINQMGSSVNCSNSSSNNLFFSS</sequence>
<evidence type="ECO:0000313" key="7">
    <source>
        <dbReference type="EMBL" id="CAF0731685.1"/>
    </source>
</evidence>
<keyword evidence="4" id="KW-0175">Coiled coil</keyword>
<dbReference type="SUPFAM" id="SSF57850">
    <property type="entry name" value="RING/U-box"/>
    <property type="match status" value="1"/>
</dbReference>
<dbReference type="EMBL" id="CAJNOC010000239">
    <property type="protein sequence ID" value="CAF0731685.1"/>
    <property type="molecule type" value="Genomic_DNA"/>
</dbReference>
<name>A0A813N7X3_9BILA</name>
<feature type="compositionally biased region" description="Polar residues" evidence="5">
    <location>
        <begin position="332"/>
        <end position="352"/>
    </location>
</feature>
<evidence type="ECO:0000256" key="2">
    <source>
        <dbReference type="ARBA" id="ARBA00022833"/>
    </source>
</evidence>
<evidence type="ECO:0000256" key="3">
    <source>
        <dbReference type="PROSITE-ProRule" id="PRU00175"/>
    </source>
</evidence>
<dbReference type="Proteomes" id="UP000663879">
    <property type="component" value="Unassembled WGS sequence"/>
</dbReference>
<dbReference type="InterPro" id="IPR035691">
    <property type="entry name" value="OBI1_RING-HC"/>
</dbReference>
<keyword evidence="1 3" id="KW-0479">Metal-binding</keyword>
<evidence type="ECO:0000256" key="4">
    <source>
        <dbReference type="SAM" id="Coils"/>
    </source>
</evidence>
<organism evidence="7 8">
    <name type="scientific">Brachionus calyciflorus</name>
    <dbReference type="NCBI Taxonomy" id="104777"/>
    <lineage>
        <taxon>Eukaryota</taxon>
        <taxon>Metazoa</taxon>
        <taxon>Spiralia</taxon>
        <taxon>Gnathifera</taxon>
        <taxon>Rotifera</taxon>
        <taxon>Eurotatoria</taxon>
        <taxon>Monogononta</taxon>
        <taxon>Pseudotrocha</taxon>
        <taxon>Ploima</taxon>
        <taxon>Brachionidae</taxon>
        <taxon>Brachionus</taxon>
    </lineage>
</organism>
<dbReference type="InterPro" id="IPR013083">
    <property type="entry name" value="Znf_RING/FYVE/PHD"/>
</dbReference>